<dbReference type="SUPFAM" id="SSF52922">
    <property type="entry name" value="TK C-terminal domain-like"/>
    <property type="match status" value="1"/>
</dbReference>
<evidence type="ECO:0000313" key="19">
    <source>
        <dbReference type="EMBL" id="GAO46883.1"/>
    </source>
</evidence>
<evidence type="ECO:0000256" key="15">
    <source>
        <dbReference type="ARBA" id="ARBA00023014"/>
    </source>
</evidence>
<dbReference type="PANTHER" id="PTHR19384:SF109">
    <property type="entry name" value="SULFITE REDUCTASE [NADPH] FLAVOPROTEIN COMPONENT"/>
    <property type="match status" value="1"/>
</dbReference>
<accession>A0A0E9NAR0</accession>
<evidence type="ECO:0000256" key="5">
    <source>
        <dbReference type="ARBA" id="ARBA00022448"/>
    </source>
</evidence>
<dbReference type="GO" id="GO:0051539">
    <property type="term" value="F:4 iron, 4 sulfur cluster binding"/>
    <property type="evidence" value="ECO:0007669"/>
    <property type="project" value="UniProtKB-KW"/>
</dbReference>
<evidence type="ECO:0000256" key="11">
    <source>
        <dbReference type="ARBA" id="ARBA00022857"/>
    </source>
</evidence>
<feature type="domain" description="FAD-binding FR-type" evidence="18">
    <location>
        <begin position="656"/>
        <end position="887"/>
    </location>
</feature>
<dbReference type="InterPro" id="IPR002869">
    <property type="entry name" value="Pyrv_flavodox_OxRed_cen"/>
</dbReference>
<dbReference type="CDD" id="cd06207">
    <property type="entry name" value="CyPoR_like"/>
    <property type="match status" value="1"/>
</dbReference>
<evidence type="ECO:0000256" key="4">
    <source>
        <dbReference type="ARBA" id="ARBA00012604"/>
    </source>
</evidence>
<comment type="cofactor">
    <cofactor evidence="2">
        <name>FAD</name>
        <dbReference type="ChEBI" id="CHEBI:57692"/>
    </cofactor>
</comment>
<evidence type="ECO:0000259" key="18">
    <source>
        <dbReference type="PROSITE" id="PS51384"/>
    </source>
</evidence>
<dbReference type="InterPro" id="IPR039261">
    <property type="entry name" value="FNR_nucleotide-bd"/>
</dbReference>
<dbReference type="FunFam" id="1.20.990.10:FF:000010">
    <property type="entry name" value="Sulfite reductase [NADPH] flavoprotein component"/>
    <property type="match status" value="1"/>
</dbReference>
<dbReference type="EMBL" id="BACD03000006">
    <property type="protein sequence ID" value="GAO46883.1"/>
    <property type="molecule type" value="Genomic_DNA"/>
</dbReference>
<dbReference type="GO" id="GO:0050660">
    <property type="term" value="F:flavin adenine dinucleotide binding"/>
    <property type="evidence" value="ECO:0007669"/>
    <property type="project" value="TreeGrafter"/>
</dbReference>
<dbReference type="Gene3D" id="3.40.50.920">
    <property type="match status" value="1"/>
</dbReference>
<keyword evidence="15" id="KW-0411">Iron-sulfur</keyword>
<keyword evidence="8" id="KW-0288">FMN</keyword>
<dbReference type="PROSITE" id="PS51384">
    <property type="entry name" value="FAD_FR"/>
    <property type="match status" value="1"/>
</dbReference>
<dbReference type="Pfam" id="PF17147">
    <property type="entry name" value="PFOR_II"/>
    <property type="match status" value="1"/>
</dbReference>
<keyword evidence="10" id="KW-0274">FAD</keyword>
<evidence type="ECO:0000256" key="7">
    <source>
        <dbReference type="ARBA" id="ARBA00022630"/>
    </source>
</evidence>
<dbReference type="AlphaFoldDB" id="A0A0E9NAR0"/>
<dbReference type="GO" id="GO:0046872">
    <property type="term" value="F:metal ion binding"/>
    <property type="evidence" value="ECO:0007669"/>
    <property type="project" value="UniProtKB-KW"/>
</dbReference>
<keyword evidence="20" id="KW-1185">Reference proteome</keyword>
<evidence type="ECO:0000256" key="9">
    <source>
        <dbReference type="ARBA" id="ARBA00022723"/>
    </source>
</evidence>
<dbReference type="InterPro" id="IPR001433">
    <property type="entry name" value="OxRdtase_FAD/NAD-bd"/>
</dbReference>
<gene>
    <name evidence="19" type="ORF">G7K_1101-t1</name>
</gene>
<dbReference type="OMA" id="MIVAVNW"/>
<dbReference type="STRING" id="698492.A0A0E9NAR0"/>
<evidence type="ECO:0000256" key="2">
    <source>
        <dbReference type="ARBA" id="ARBA00001974"/>
    </source>
</evidence>
<keyword evidence="13" id="KW-0560">Oxidoreductase</keyword>
<dbReference type="InterPro" id="IPR017927">
    <property type="entry name" value="FAD-bd_FR_type"/>
</dbReference>
<dbReference type="PRINTS" id="PR00371">
    <property type="entry name" value="FPNCR"/>
</dbReference>
<keyword evidence="6" id="KW-0004">4Fe-4S</keyword>
<evidence type="ECO:0000256" key="10">
    <source>
        <dbReference type="ARBA" id="ARBA00022827"/>
    </source>
</evidence>
<dbReference type="Gene3D" id="3.40.50.80">
    <property type="entry name" value="Nucleotide-binding domain of ferredoxin-NADP reductase (FNR) module"/>
    <property type="match status" value="1"/>
</dbReference>
<keyword evidence="7" id="KW-0285">Flavoprotein</keyword>
<organism evidence="19 20">
    <name type="scientific">Saitoella complicata (strain BCRC 22490 / CBS 7301 / JCM 7358 / NBRC 10748 / NRRL Y-17804)</name>
    <dbReference type="NCBI Taxonomy" id="698492"/>
    <lineage>
        <taxon>Eukaryota</taxon>
        <taxon>Fungi</taxon>
        <taxon>Dikarya</taxon>
        <taxon>Ascomycota</taxon>
        <taxon>Taphrinomycotina</taxon>
        <taxon>Taphrinomycotina incertae sedis</taxon>
        <taxon>Saitoella</taxon>
    </lineage>
</organism>
<dbReference type="InterPro" id="IPR033412">
    <property type="entry name" value="PFOR_II"/>
</dbReference>
<dbReference type="GO" id="GO:0016903">
    <property type="term" value="F:oxidoreductase activity, acting on the aldehyde or oxo group of donors"/>
    <property type="evidence" value="ECO:0007669"/>
    <property type="project" value="InterPro"/>
</dbReference>
<comment type="function">
    <text evidence="17">This enzyme catalyzes the 6-electron reduction of sulfite to sulfide. This is one of several activities required for the biosynthesis of L-cysteine from sulfate.</text>
</comment>
<dbReference type="SUPFAM" id="SSF52343">
    <property type="entry name" value="Ferredoxin reductase-like, C-terminal NADP-linked domain"/>
    <property type="match status" value="1"/>
</dbReference>
<dbReference type="GO" id="GO:0010181">
    <property type="term" value="F:FMN binding"/>
    <property type="evidence" value="ECO:0007669"/>
    <property type="project" value="TreeGrafter"/>
</dbReference>
<dbReference type="FunFam" id="3.40.50.920:FF:000007">
    <property type="entry name" value="Pyruvate:ferredoxin (Flavodoxin) oxidoreductase"/>
    <property type="match status" value="1"/>
</dbReference>
<dbReference type="GO" id="GO:0004783">
    <property type="term" value="F:sulfite reductase (NADPH) activity"/>
    <property type="evidence" value="ECO:0007669"/>
    <property type="project" value="UniProtKB-EC"/>
</dbReference>
<evidence type="ECO:0000313" key="20">
    <source>
        <dbReference type="Proteomes" id="UP000033140"/>
    </source>
</evidence>
<comment type="caution">
    <text evidence="19">The sequence shown here is derived from an EMBL/GenBank/DDBJ whole genome shotgun (WGS) entry which is preliminary data.</text>
</comment>
<dbReference type="GO" id="GO:0005829">
    <property type="term" value="C:cytosol"/>
    <property type="evidence" value="ECO:0007669"/>
    <property type="project" value="TreeGrafter"/>
</dbReference>
<dbReference type="Gene3D" id="2.40.30.10">
    <property type="entry name" value="Translation factors"/>
    <property type="match status" value="1"/>
</dbReference>
<evidence type="ECO:0000256" key="8">
    <source>
        <dbReference type="ARBA" id="ARBA00022643"/>
    </source>
</evidence>
<dbReference type="EC" id="1.8.1.2" evidence="4"/>
<dbReference type="Pfam" id="PF01558">
    <property type="entry name" value="POR"/>
    <property type="match status" value="1"/>
</dbReference>
<dbReference type="PANTHER" id="PTHR19384">
    <property type="entry name" value="NITRIC OXIDE SYNTHASE-RELATED"/>
    <property type="match status" value="1"/>
</dbReference>
<evidence type="ECO:0000256" key="14">
    <source>
        <dbReference type="ARBA" id="ARBA00023004"/>
    </source>
</evidence>
<reference evidence="19 20" key="3">
    <citation type="journal article" date="2015" name="Genome Announc.">
        <title>Draft Genome Sequence of the Archiascomycetous Yeast Saitoella complicata.</title>
        <authorList>
            <person name="Yamauchi K."/>
            <person name="Kondo S."/>
            <person name="Hamamoto M."/>
            <person name="Takahashi Y."/>
            <person name="Ogura Y."/>
            <person name="Hayashi T."/>
            <person name="Nishida H."/>
        </authorList>
    </citation>
    <scope>NUCLEOTIDE SEQUENCE [LARGE SCALE GENOMIC DNA]</scope>
    <source>
        <strain evidence="19 20">NRRL Y-17804</strain>
    </source>
</reference>
<keyword evidence="5" id="KW-0813">Transport</keyword>
<proteinExistence type="predicted"/>
<evidence type="ECO:0000256" key="17">
    <source>
        <dbReference type="ARBA" id="ARBA00059320"/>
    </source>
</evidence>
<sequence>MSTTAAFPWGVPAYDSLSGPTYLTAQQLVQQVGYALASKIYSYSSEGDDLDTAVAQWNKEGVLNGYGRLPVLAKMQSRSGAGAMVLGDFFSIEDFKQKYPAPHAVIASTQTLATMQPILTQLALLYSAATPFVAHVSASDYSAANAALVANYASALYAAQETGVSLISSSSAHEIQHMALFASLISSVTPAIHVYDGVRLARESCQVVDVLDAAAVKRTYTQLIQAQDAVGKKVDAAERISKILNNLNSELGTNYGLFEYEGHAEAEQVLVVFGSTEARIARRAAAELSKAGQKLGVVVVRVYRPFSDKHFLEALPASVKKVSVLGQVADKDAVAQAYTQSALYADVVAALATSSVNASVKDIKYSTEKVFTIGDIADYLGAPSFDFFAGEEAVQYVHWDVDATATAAAPAKVAKLLSEVSGKNVSFNAVFDNLSQAGIIQTEIRSTKSVVEAPFAIENADVVVVQDAKILNSYDVLGAAKEGAKVLLRTSIKDADYEKKLPAGFRRAVAAKKAELYVLNVAELGEKSEASAETDAVALQLAFLKVARPELDLAGAAEKVAALNSEDAKSILPAVSKIVENLAKGLNKVEVPATWAEAEVAQELPTTIRANSTEANTEKEIEERVGETSKWHEAAKGLLFKEAYETKASIRPDLPERNFIVKVKSNKRLTPADYDRNIFHIEFDTTGTGLTYEIGEALGVHAHNDRKEVEDFIDFYGLDASELVNVPSREDPAYTETRTIFQALLQNIDLFGRPGKKFYEQLAEFATDEAERKQLLTLASAEGTTEFKRRAEVDTIHYVDLLHEFKSARPAFGQLAQIVPPLKRREYSIASSQKVRPNQVDLLVVAVDWRDPTGRDRYGQATRYLSRLEIGDELVVSVKPSVMKLPPKDTQPIIMAGLGTGLAPFRAFVEYRAWQAAQGIEIGKVFLYLGSRHRREEYLFGEEWEAYLDAGIITILGCAFSRDQPQKVYIQDKLEENLVDVKEALLEGNGSFYLCGPTWPVPAITEVLSKAVTRNGVEEMKEEGRYVLEVY</sequence>
<keyword evidence="11" id="KW-0521">NADP</keyword>
<dbReference type="Proteomes" id="UP000033140">
    <property type="component" value="Unassembled WGS sequence"/>
</dbReference>
<dbReference type="RefSeq" id="XP_019025015.1">
    <property type="nucleotide sequence ID" value="XM_019170592.1"/>
</dbReference>
<dbReference type="Gene3D" id="3.40.920.10">
    <property type="entry name" value="Pyruvate-ferredoxin oxidoreductase, PFOR, domain III"/>
    <property type="match status" value="1"/>
</dbReference>
<evidence type="ECO:0000256" key="3">
    <source>
        <dbReference type="ARBA" id="ARBA00004774"/>
    </source>
</evidence>
<dbReference type="InterPro" id="IPR001709">
    <property type="entry name" value="Flavoprot_Pyr_Nucl_cyt_Rdtase"/>
</dbReference>
<evidence type="ECO:0000256" key="13">
    <source>
        <dbReference type="ARBA" id="ARBA00023002"/>
    </source>
</evidence>
<keyword evidence="12" id="KW-0249">Electron transport</keyword>
<dbReference type="Pfam" id="PF00667">
    <property type="entry name" value="FAD_binding_1"/>
    <property type="match status" value="1"/>
</dbReference>
<keyword evidence="14" id="KW-0408">Iron</keyword>
<evidence type="ECO:0000256" key="1">
    <source>
        <dbReference type="ARBA" id="ARBA00001917"/>
    </source>
</evidence>
<comment type="pathway">
    <text evidence="3">Sulfur metabolism; hydrogen sulfide biosynthesis; hydrogen sulfide from sulfite (NADPH route): step 1/1.</text>
</comment>
<dbReference type="Gene3D" id="1.20.990.10">
    <property type="entry name" value="NADPH-cytochrome p450 Reductase, Chain A, domain 3"/>
    <property type="match status" value="1"/>
</dbReference>
<dbReference type="Gene3D" id="3.40.50.970">
    <property type="match status" value="1"/>
</dbReference>
<dbReference type="Pfam" id="PF00175">
    <property type="entry name" value="NAD_binding_1"/>
    <property type="match status" value="1"/>
</dbReference>
<keyword evidence="9" id="KW-0479">Metal-binding</keyword>
<protein>
    <recommendedName>
        <fullName evidence="4">assimilatory sulfite reductase (NADPH)</fullName>
        <ecNumber evidence="4">1.8.1.2</ecNumber>
    </recommendedName>
</protein>
<comment type="cofactor">
    <cofactor evidence="1">
        <name>FMN</name>
        <dbReference type="ChEBI" id="CHEBI:58210"/>
    </cofactor>
</comment>
<evidence type="ECO:0000256" key="12">
    <source>
        <dbReference type="ARBA" id="ARBA00022982"/>
    </source>
</evidence>
<evidence type="ECO:0000256" key="6">
    <source>
        <dbReference type="ARBA" id="ARBA00022485"/>
    </source>
</evidence>
<dbReference type="SUPFAM" id="SSF53323">
    <property type="entry name" value="Pyruvate-ferredoxin oxidoreductase, PFOR, domain III"/>
    <property type="match status" value="1"/>
</dbReference>
<dbReference type="OrthoDB" id="1856718at2759"/>
<dbReference type="InterPro" id="IPR009014">
    <property type="entry name" value="Transketo_C/PFOR_II"/>
</dbReference>
<reference evidence="19 20" key="1">
    <citation type="journal article" date="2011" name="J. Gen. Appl. Microbiol.">
        <title>Draft genome sequencing of the enigmatic yeast Saitoella complicata.</title>
        <authorList>
            <person name="Nishida H."/>
            <person name="Hamamoto M."/>
            <person name="Sugiyama J."/>
        </authorList>
    </citation>
    <scope>NUCLEOTIDE SEQUENCE [LARGE SCALE GENOMIC DNA]</scope>
    <source>
        <strain evidence="19 20">NRRL Y-17804</strain>
    </source>
</reference>
<reference evidence="19 20" key="2">
    <citation type="journal article" date="2014" name="J. Gen. Appl. Microbiol.">
        <title>The early diverging ascomycetous budding yeast Saitoella complicata has three histone deacetylases belonging to the Clr6, Hos2, and Rpd3 lineages.</title>
        <authorList>
            <person name="Nishida H."/>
            <person name="Matsumoto T."/>
            <person name="Kondo S."/>
            <person name="Hamamoto M."/>
            <person name="Yoshikawa H."/>
        </authorList>
    </citation>
    <scope>NUCLEOTIDE SEQUENCE [LARGE SCALE GENOMIC DNA]</scope>
    <source>
        <strain evidence="19 20">NRRL Y-17804</strain>
    </source>
</reference>
<dbReference type="InterPro" id="IPR023173">
    <property type="entry name" value="NADPH_Cyt_P450_Rdtase_alpha"/>
</dbReference>
<dbReference type="InterPro" id="IPR019752">
    <property type="entry name" value="Pyrv/ketoisovalerate_OxRed_cat"/>
</dbReference>
<comment type="catalytic activity">
    <reaction evidence="16">
        <text>hydrogen sulfide + 3 NADP(+) + 3 H2O = sulfite + 3 NADPH + 4 H(+)</text>
        <dbReference type="Rhea" id="RHEA:13801"/>
        <dbReference type="ChEBI" id="CHEBI:15377"/>
        <dbReference type="ChEBI" id="CHEBI:15378"/>
        <dbReference type="ChEBI" id="CHEBI:17359"/>
        <dbReference type="ChEBI" id="CHEBI:29919"/>
        <dbReference type="ChEBI" id="CHEBI:57783"/>
        <dbReference type="ChEBI" id="CHEBI:58349"/>
        <dbReference type="EC" id="1.8.1.2"/>
    </reaction>
</comment>
<name>A0A0E9NAR0_SAICN</name>
<dbReference type="InterPro" id="IPR017938">
    <property type="entry name" value="Riboflavin_synthase-like_b-brl"/>
</dbReference>
<dbReference type="InterPro" id="IPR003097">
    <property type="entry name" value="CysJ-like_FAD-binding"/>
</dbReference>
<evidence type="ECO:0000256" key="16">
    <source>
        <dbReference type="ARBA" id="ARBA00052219"/>
    </source>
</evidence>
<dbReference type="SUPFAM" id="SSF63380">
    <property type="entry name" value="Riboflavin synthase domain-like"/>
    <property type="match status" value="1"/>
</dbReference>